<gene>
    <name evidence="1" type="ORF">EV216_101178</name>
</gene>
<dbReference type="OrthoDB" id="7857877at2"/>
<organism evidence="1 2">
    <name type="scientific">Rhodovulum steppense</name>
    <dbReference type="NCBI Taxonomy" id="540251"/>
    <lineage>
        <taxon>Bacteria</taxon>
        <taxon>Pseudomonadati</taxon>
        <taxon>Pseudomonadota</taxon>
        <taxon>Alphaproteobacteria</taxon>
        <taxon>Rhodobacterales</taxon>
        <taxon>Paracoccaceae</taxon>
        <taxon>Rhodovulum</taxon>
    </lineage>
</organism>
<proteinExistence type="predicted"/>
<reference evidence="1 2" key="1">
    <citation type="submission" date="2019-03" db="EMBL/GenBank/DDBJ databases">
        <title>Genomic Encyclopedia of Type Strains, Phase IV (KMG-IV): sequencing the most valuable type-strain genomes for metagenomic binning, comparative biology and taxonomic classification.</title>
        <authorList>
            <person name="Goeker M."/>
        </authorList>
    </citation>
    <scope>NUCLEOTIDE SEQUENCE [LARGE SCALE GENOMIC DNA]</scope>
    <source>
        <strain evidence="1 2">DSM 21153</strain>
    </source>
</reference>
<dbReference type="RefSeq" id="WP_132693167.1">
    <property type="nucleotide sequence ID" value="NZ_SLVM01000001.1"/>
</dbReference>
<name>A0A4R1Z3A9_9RHOB</name>
<evidence type="ECO:0000313" key="1">
    <source>
        <dbReference type="EMBL" id="TCM88165.1"/>
    </source>
</evidence>
<protein>
    <submittedName>
        <fullName evidence="1">Uncharacterized protein</fullName>
    </submittedName>
</protein>
<comment type="caution">
    <text evidence="1">The sequence shown here is derived from an EMBL/GenBank/DDBJ whole genome shotgun (WGS) entry which is preliminary data.</text>
</comment>
<accession>A0A4R1Z3A9</accession>
<dbReference type="EMBL" id="SLVM01000001">
    <property type="protein sequence ID" value="TCM88165.1"/>
    <property type="molecule type" value="Genomic_DNA"/>
</dbReference>
<evidence type="ECO:0000313" key="2">
    <source>
        <dbReference type="Proteomes" id="UP000295277"/>
    </source>
</evidence>
<dbReference type="AlphaFoldDB" id="A0A4R1Z3A9"/>
<keyword evidence="2" id="KW-1185">Reference proteome</keyword>
<sequence length="108" mass="11131">MLCSDSDLPAPPQEALDALCLRGARLLSGPVWAAAEVALAAPVVEAVALQGGRIEVFLRTPAAPDEALCGVLEDSADLEAALNVLWSGIDAILPEDTARTADATRRGP</sequence>
<dbReference type="Proteomes" id="UP000295277">
    <property type="component" value="Unassembled WGS sequence"/>
</dbReference>